<evidence type="ECO:0000256" key="5">
    <source>
        <dbReference type="ARBA" id="ARBA00023242"/>
    </source>
</evidence>
<dbReference type="Pfam" id="PF00466">
    <property type="entry name" value="Ribosomal_L10"/>
    <property type="match status" value="1"/>
</dbReference>
<comment type="subcellular location">
    <subcellularLocation>
        <location evidence="6">Cytoplasm</location>
    </subcellularLocation>
    <subcellularLocation>
        <location evidence="6">Nucleus</location>
        <location evidence="6">Nucleolus</location>
    </subcellularLocation>
</comment>
<dbReference type="CDD" id="cd05796">
    <property type="entry name" value="Ribosomal_P0_like"/>
    <property type="match status" value="1"/>
</dbReference>
<proteinExistence type="inferred from homology"/>
<keyword evidence="9" id="KW-1185">Reference proteome</keyword>
<dbReference type="InterPro" id="IPR043164">
    <property type="entry name" value="Ribosomal_uL10-like_insert_sf"/>
</dbReference>
<dbReference type="PANTHER" id="PTHR45841:SF1">
    <property type="entry name" value="MRNA TURNOVER PROTEIN 4 HOMOLOG"/>
    <property type="match status" value="1"/>
</dbReference>
<evidence type="ECO:0000256" key="4">
    <source>
        <dbReference type="ARBA" id="ARBA00022490"/>
    </source>
</evidence>
<dbReference type="Pfam" id="PF17777">
    <property type="entry name" value="RL10P_insert"/>
    <property type="match status" value="1"/>
</dbReference>
<dbReference type="EMBL" id="CASHTH010000230">
    <property type="protein sequence ID" value="CAI7994798.1"/>
    <property type="molecule type" value="Genomic_DNA"/>
</dbReference>
<reference evidence="8" key="1">
    <citation type="submission" date="2023-03" db="EMBL/GenBank/DDBJ databases">
        <authorList>
            <person name="Steffen K."/>
            <person name="Cardenas P."/>
        </authorList>
    </citation>
    <scope>NUCLEOTIDE SEQUENCE</scope>
</reference>
<evidence type="ECO:0000256" key="3">
    <source>
        <dbReference type="ARBA" id="ARBA00011117"/>
    </source>
</evidence>
<evidence type="ECO:0000256" key="6">
    <source>
        <dbReference type="RuleBase" id="RU364039"/>
    </source>
</evidence>
<dbReference type="InterPro" id="IPR043141">
    <property type="entry name" value="Ribosomal_uL10-like_sf"/>
</dbReference>
<dbReference type="FunFam" id="3.30.70.1730:FF:000005">
    <property type="entry name" value="Ribosome assembly factor mrt4"/>
    <property type="match status" value="1"/>
</dbReference>
<dbReference type="GO" id="GO:0000956">
    <property type="term" value="P:nuclear-transcribed mRNA catabolic process"/>
    <property type="evidence" value="ECO:0007669"/>
    <property type="project" value="TreeGrafter"/>
</dbReference>
<dbReference type="InterPro" id="IPR051742">
    <property type="entry name" value="Ribosome_Assembly_uL10"/>
</dbReference>
<evidence type="ECO:0000256" key="2">
    <source>
        <dbReference type="ARBA" id="ARBA00008889"/>
    </source>
</evidence>
<dbReference type="SUPFAM" id="SSF160369">
    <property type="entry name" value="Ribosomal protein L10-like"/>
    <property type="match status" value="1"/>
</dbReference>
<accession>A0AA35VVX9</accession>
<evidence type="ECO:0000313" key="8">
    <source>
        <dbReference type="EMBL" id="CAI7994798.1"/>
    </source>
</evidence>
<keyword evidence="5 6" id="KW-0539">Nucleus</keyword>
<comment type="caution">
    <text evidence="8">The sequence shown here is derived from an EMBL/GenBank/DDBJ whole genome shotgun (WGS) entry which is preliminary data.</text>
</comment>
<dbReference type="PANTHER" id="PTHR45841">
    <property type="entry name" value="MRNA TURNOVER PROTEIN 4 MRTO4"/>
    <property type="match status" value="1"/>
</dbReference>
<dbReference type="GO" id="GO:0030687">
    <property type="term" value="C:preribosome, large subunit precursor"/>
    <property type="evidence" value="ECO:0007669"/>
    <property type="project" value="TreeGrafter"/>
</dbReference>
<dbReference type="AlphaFoldDB" id="A0AA35VVX9"/>
<dbReference type="Gene3D" id="3.90.105.20">
    <property type="match status" value="1"/>
</dbReference>
<keyword evidence="6" id="KW-0690">Ribosome biogenesis</keyword>
<name>A0AA35VVX9_GEOBA</name>
<evidence type="ECO:0000256" key="1">
    <source>
        <dbReference type="ARBA" id="ARBA00004046"/>
    </source>
</evidence>
<evidence type="ECO:0000313" key="9">
    <source>
        <dbReference type="Proteomes" id="UP001174909"/>
    </source>
</evidence>
<gene>
    <name evidence="8" type="ORF">GBAR_LOCUS1556</name>
</gene>
<comment type="similarity">
    <text evidence="2 6">Belongs to the universal ribosomal protein uL10 family.</text>
</comment>
<dbReference type="GO" id="GO:0000027">
    <property type="term" value="P:ribosomal large subunit assembly"/>
    <property type="evidence" value="ECO:0007669"/>
    <property type="project" value="InterPro"/>
</dbReference>
<dbReference type="InterPro" id="IPR001790">
    <property type="entry name" value="Ribosomal_uL10"/>
</dbReference>
<dbReference type="GO" id="GO:0005737">
    <property type="term" value="C:cytoplasm"/>
    <property type="evidence" value="ECO:0007669"/>
    <property type="project" value="UniProtKB-SubCell"/>
</dbReference>
<dbReference type="GO" id="GO:0005730">
    <property type="term" value="C:nucleolus"/>
    <property type="evidence" value="ECO:0007669"/>
    <property type="project" value="UniProtKB-SubCell"/>
</dbReference>
<dbReference type="InterPro" id="IPR033867">
    <property type="entry name" value="Mrt4"/>
</dbReference>
<organism evidence="8 9">
    <name type="scientific">Geodia barretti</name>
    <name type="common">Barrett's horny sponge</name>
    <dbReference type="NCBI Taxonomy" id="519541"/>
    <lineage>
        <taxon>Eukaryota</taxon>
        <taxon>Metazoa</taxon>
        <taxon>Porifera</taxon>
        <taxon>Demospongiae</taxon>
        <taxon>Heteroscleromorpha</taxon>
        <taxon>Tetractinellida</taxon>
        <taxon>Astrophorina</taxon>
        <taxon>Geodiidae</taxon>
        <taxon>Geodia</taxon>
    </lineage>
</organism>
<dbReference type="GO" id="GO:0006364">
    <property type="term" value="P:rRNA processing"/>
    <property type="evidence" value="ECO:0007669"/>
    <property type="project" value="TreeGrafter"/>
</dbReference>
<feature type="domain" description="Large ribosomal subunit protein uL10-like insertion" evidence="7">
    <location>
        <begin position="176"/>
        <end position="245"/>
    </location>
</feature>
<dbReference type="InterPro" id="IPR040637">
    <property type="entry name" value="Ribosomal_uL10-like_insert"/>
</dbReference>
<evidence type="ECO:0000259" key="7">
    <source>
        <dbReference type="Pfam" id="PF17777"/>
    </source>
</evidence>
<dbReference type="GO" id="GO:0003723">
    <property type="term" value="F:RNA binding"/>
    <property type="evidence" value="ECO:0007669"/>
    <property type="project" value="TreeGrafter"/>
</dbReference>
<keyword evidence="4 6" id="KW-0963">Cytoplasm</keyword>
<protein>
    <recommendedName>
        <fullName evidence="6">Ribosome assembly factor mrt4</fullName>
    </recommendedName>
</protein>
<dbReference type="Proteomes" id="UP001174909">
    <property type="component" value="Unassembled WGS sequence"/>
</dbReference>
<sequence>MCKTLCRTGSKALLSSLSGFQRRLQLEITTSVAHALTEIRPLNPNSWQHPKMPKSKRNRIYTLSQTRKKGREAKSGLLQEVRDCVDKYSHIFVYSVENMRNSKLKEVRTQWRSSRWFYGRNRVLATALGRSEAEEYREGLSSLAKLLRGNVGLFFTNQPRGDVISWFQSYSEQDHARAGFLATDDVVIQEGPLDKFPHSMEPHLRSLGLPTSLKKGVVYVTDEYTVCREGDTLTPEQARLLKLLDWKMAEFKISFQAVWSQDGTLQLLDGQPGDLRKELESS</sequence>
<dbReference type="Gene3D" id="3.30.70.1730">
    <property type="match status" value="1"/>
</dbReference>
<comment type="subunit">
    <text evidence="3 6">Associates with the pre-60S ribosomal particle.</text>
</comment>
<comment type="function">
    <text evidence="1 6">Component of the ribosome assembly machinery. Nuclear paralog of the ribosomal protein P0, it binds pre-60S subunits at an early stage of assembly in the nucleolus, and is replaced by P0 in cytoplasmic pre-60S subunits and mature 80S ribosomes.</text>
</comment>
<dbReference type="FunFam" id="3.90.105.20:FF:000003">
    <property type="entry name" value="Ribosome assembly factor mrt4"/>
    <property type="match status" value="1"/>
</dbReference>